<keyword evidence="2" id="KW-0804">Transcription</keyword>
<accession>A0A402CEG5</accession>
<gene>
    <name evidence="5" type="ORF">Rhow_005665</name>
</gene>
<comment type="caution">
    <text evidence="5">The sequence shown here is derived from an EMBL/GenBank/DDBJ whole genome shotgun (WGS) entry which is preliminary data.</text>
</comment>
<dbReference type="SUPFAM" id="SSF48498">
    <property type="entry name" value="Tetracyclin repressor-like, C-terminal domain"/>
    <property type="match status" value="1"/>
</dbReference>
<dbReference type="Gene3D" id="1.10.357.10">
    <property type="entry name" value="Tetracycline Repressor, domain 2"/>
    <property type="match status" value="1"/>
</dbReference>
<protein>
    <recommendedName>
        <fullName evidence="4">HTH-type transcriptional regulator MT1864/Rv1816-like C-terminal domain-containing protein</fullName>
    </recommendedName>
</protein>
<dbReference type="Proteomes" id="UP000287519">
    <property type="component" value="Unassembled WGS sequence"/>
</dbReference>
<dbReference type="EMBL" id="BHYM01000049">
    <property type="protein sequence ID" value="GCE42006.1"/>
    <property type="molecule type" value="Genomic_DNA"/>
</dbReference>
<evidence type="ECO:0000256" key="1">
    <source>
        <dbReference type="ARBA" id="ARBA00023015"/>
    </source>
</evidence>
<evidence type="ECO:0000313" key="6">
    <source>
        <dbReference type="Proteomes" id="UP000287519"/>
    </source>
</evidence>
<sequence>MFAPIVDALADLDSPELPAEELAVVWTAFHGAVTLEINHHLVWLDDPAAMYELAVRRAFAGAGLPTPAPNLRSRFDQWAATSHP</sequence>
<dbReference type="InterPro" id="IPR025996">
    <property type="entry name" value="MT1864/Rv1816-like_C"/>
</dbReference>
<evidence type="ECO:0000313" key="5">
    <source>
        <dbReference type="EMBL" id="GCE42006.1"/>
    </source>
</evidence>
<feature type="region of interest" description="Disordered" evidence="3">
    <location>
        <begin position="63"/>
        <end position="84"/>
    </location>
</feature>
<reference evidence="5 6" key="1">
    <citation type="submission" date="2018-11" db="EMBL/GenBank/DDBJ databases">
        <title>Microbial catabolism of amino acid.</title>
        <authorList>
            <person name="Hibi M."/>
            <person name="Ogawa J."/>
        </authorList>
    </citation>
    <scope>NUCLEOTIDE SEQUENCE [LARGE SCALE GENOMIC DNA]</scope>
    <source>
        <strain evidence="5 6">C31-06</strain>
    </source>
</reference>
<dbReference type="AlphaFoldDB" id="A0A402CEG5"/>
<feature type="domain" description="HTH-type transcriptional regulator MT1864/Rv1816-like C-terminal" evidence="4">
    <location>
        <begin position="2"/>
        <end position="57"/>
    </location>
</feature>
<name>A0A402CEG5_RHOWR</name>
<keyword evidence="6" id="KW-1185">Reference proteome</keyword>
<dbReference type="InterPro" id="IPR036271">
    <property type="entry name" value="Tet_transcr_reg_TetR-rel_C_sf"/>
</dbReference>
<dbReference type="OrthoDB" id="3210235at2"/>
<keyword evidence="1" id="KW-0805">Transcription regulation</keyword>
<evidence type="ECO:0000256" key="3">
    <source>
        <dbReference type="SAM" id="MobiDB-lite"/>
    </source>
</evidence>
<evidence type="ECO:0000259" key="4">
    <source>
        <dbReference type="Pfam" id="PF13305"/>
    </source>
</evidence>
<organism evidence="5 6">
    <name type="scientific">Rhodococcus wratislaviensis</name>
    <name type="common">Tsukamurella wratislaviensis</name>
    <dbReference type="NCBI Taxonomy" id="44752"/>
    <lineage>
        <taxon>Bacteria</taxon>
        <taxon>Bacillati</taxon>
        <taxon>Actinomycetota</taxon>
        <taxon>Actinomycetes</taxon>
        <taxon>Mycobacteriales</taxon>
        <taxon>Nocardiaceae</taxon>
        <taxon>Rhodococcus</taxon>
    </lineage>
</organism>
<dbReference type="Pfam" id="PF13305">
    <property type="entry name" value="TetR_C_33"/>
    <property type="match status" value="1"/>
</dbReference>
<evidence type="ECO:0000256" key="2">
    <source>
        <dbReference type="ARBA" id="ARBA00023163"/>
    </source>
</evidence>
<proteinExistence type="predicted"/>